<dbReference type="AlphaFoldDB" id="H1XXQ3"/>
<dbReference type="PaxDb" id="880073-Calab_0072"/>
<dbReference type="HOGENOM" id="CLU_132521_0_0_0"/>
<accession>H1XXQ3</accession>
<dbReference type="STRING" id="880073.Cabys_2856"/>
<keyword evidence="4" id="KW-1185">Reference proteome</keyword>
<comment type="similarity">
    <text evidence="1">Belongs to the bacilliredoxin family.</text>
</comment>
<dbReference type="Gene3D" id="3.40.30.10">
    <property type="entry name" value="Glutaredoxin"/>
    <property type="match status" value="1"/>
</dbReference>
<evidence type="ECO:0000256" key="1">
    <source>
        <dbReference type="ARBA" id="ARBA00038305"/>
    </source>
</evidence>
<gene>
    <name evidence="2" type="ORF">Cabys_2856</name>
    <name evidence="3" type="ORF">Calab_0072</name>
</gene>
<dbReference type="KEGG" id="caby:Cabys_2856"/>
<dbReference type="eggNOG" id="ENOG502ZBVN">
    <property type="taxonomic scope" value="Bacteria"/>
</dbReference>
<reference evidence="3 4" key="1">
    <citation type="submission" date="2011-09" db="EMBL/GenBank/DDBJ databases">
        <title>The permanent draft genome of Caldithrix abyssi DSM 13497.</title>
        <authorList>
            <consortium name="US DOE Joint Genome Institute (JGI-PGF)"/>
            <person name="Lucas S."/>
            <person name="Han J."/>
            <person name="Lapidus A."/>
            <person name="Bruce D."/>
            <person name="Goodwin L."/>
            <person name="Pitluck S."/>
            <person name="Peters L."/>
            <person name="Kyrpides N."/>
            <person name="Mavromatis K."/>
            <person name="Ivanova N."/>
            <person name="Mikhailova N."/>
            <person name="Chertkov O."/>
            <person name="Detter J.C."/>
            <person name="Tapia R."/>
            <person name="Han C."/>
            <person name="Land M."/>
            <person name="Hauser L."/>
            <person name="Markowitz V."/>
            <person name="Cheng J.-F."/>
            <person name="Hugenholtz P."/>
            <person name="Woyke T."/>
            <person name="Wu D."/>
            <person name="Spring S."/>
            <person name="Brambilla E."/>
            <person name="Klenk H.-P."/>
            <person name="Eisen J.A."/>
        </authorList>
    </citation>
    <scope>NUCLEOTIDE SEQUENCE [LARGE SCALE GENOMIC DNA]</scope>
    <source>
        <strain evidence="3 4">DSM 13497</strain>
    </source>
</reference>
<dbReference type="EMBL" id="CP018099">
    <property type="protein sequence ID" value="APF19604.1"/>
    <property type="molecule type" value="Genomic_DNA"/>
</dbReference>
<evidence type="ECO:0000313" key="2">
    <source>
        <dbReference type="EMBL" id="APF19604.1"/>
    </source>
</evidence>
<name>H1XXQ3_CALAY</name>
<evidence type="ECO:0000313" key="4">
    <source>
        <dbReference type="Proteomes" id="UP000004671"/>
    </source>
</evidence>
<dbReference type="PANTHER" id="PTHR40052">
    <property type="entry name" value="UPF0403 PROTEIN YQIW-RELATED"/>
    <property type="match status" value="1"/>
</dbReference>
<organism evidence="3 4">
    <name type="scientific">Caldithrix abyssi DSM 13497</name>
    <dbReference type="NCBI Taxonomy" id="880073"/>
    <lineage>
        <taxon>Bacteria</taxon>
        <taxon>Pseudomonadati</taxon>
        <taxon>Calditrichota</taxon>
        <taxon>Calditrichia</taxon>
        <taxon>Calditrichales</taxon>
        <taxon>Calditrichaceae</taxon>
        <taxon>Caldithrix</taxon>
    </lineage>
</organism>
<dbReference type="EMBL" id="CM001402">
    <property type="protein sequence ID" value="EHO39726.1"/>
    <property type="molecule type" value="Genomic_DNA"/>
</dbReference>
<dbReference type="Pfam" id="PF06491">
    <property type="entry name" value="Disulph_isomer"/>
    <property type="match status" value="1"/>
</dbReference>
<dbReference type="NCBIfam" id="TIGR04191">
    <property type="entry name" value="YphP_YqiW"/>
    <property type="match status" value="1"/>
</dbReference>
<dbReference type="PANTHER" id="PTHR40052:SF2">
    <property type="entry name" value="BACILLIREDOXIN BRXA"/>
    <property type="match status" value="1"/>
</dbReference>
<evidence type="ECO:0000313" key="5">
    <source>
        <dbReference type="Proteomes" id="UP000183868"/>
    </source>
</evidence>
<dbReference type="OrthoDB" id="9793981at2"/>
<evidence type="ECO:0000313" key="3">
    <source>
        <dbReference type="EMBL" id="EHO39726.1"/>
    </source>
</evidence>
<protein>
    <submittedName>
        <fullName evidence="2">Putative bacilliredoxin, YphP/YqiW family</fullName>
    </submittedName>
</protein>
<dbReference type="InParanoid" id="H1XXQ3"/>
<dbReference type="Proteomes" id="UP000004671">
    <property type="component" value="Chromosome"/>
</dbReference>
<proteinExistence type="inferred from homology"/>
<sequence length="147" mass="16344">MTTLNISRAPRYSEEMVKPLREEVTSAGVEEWRTAEEIDHALQQPGITLVFINSVCGCAARSARPALKLALGHDKLPDRIGTCFAGVDLDAVESVRKRIKNYPASSPSIALFKDGEPIYFMPRHHIEGSPAEEIAEDLKEIFDVYCK</sequence>
<reference evidence="2 5" key="2">
    <citation type="submission" date="2016-11" db="EMBL/GenBank/DDBJ databases">
        <title>Genomic analysis of Caldithrix abyssi and proposal of a novel bacterial phylum Caldithrichaeota.</title>
        <authorList>
            <person name="Kublanov I."/>
            <person name="Sigalova O."/>
            <person name="Gavrilov S."/>
            <person name="Lebedinsky A."/>
            <person name="Ivanova N."/>
            <person name="Daum C."/>
            <person name="Reddy T."/>
            <person name="Klenk H.P."/>
            <person name="Goker M."/>
            <person name="Reva O."/>
            <person name="Miroshnichenko M."/>
            <person name="Kyprides N."/>
            <person name="Woyke T."/>
            <person name="Gelfand M."/>
        </authorList>
    </citation>
    <scope>NUCLEOTIDE SEQUENCE [LARGE SCALE GENOMIC DNA]</scope>
    <source>
        <strain evidence="2 5">LF13</strain>
    </source>
</reference>
<dbReference type="RefSeq" id="WP_006926598.1">
    <property type="nucleotide sequence ID" value="NZ_CM001402.1"/>
</dbReference>
<dbReference type="InterPro" id="IPR009474">
    <property type="entry name" value="BrxB/BrxA"/>
</dbReference>
<dbReference type="Proteomes" id="UP000183868">
    <property type="component" value="Chromosome"/>
</dbReference>